<comment type="caution">
    <text evidence="9">The sequence shown here is derived from an EMBL/GenBank/DDBJ whole genome shotgun (WGS) entry which is preliminary data.</text>
</comment>
<dbReference type="PROSITE" id="PS00585">
    <property type="entry name" value="RIBOSOMAL_S5"/>
    <property type="match status" value="1"/>
</dbReference>
<dbReference type="InterPro" id="IPR014721">
    <property type="entry name" value="Ribsml_uS5_D2-typ_fold_subgr"/>
</dbReference>
<dbReference type="Gene3D" id="3.30.230.10">
    <property type="match status" value="1"/>
</dbReference>
<dbReference type="SUPFAM" id="SSF54211">
    <property type="entry name" value="Ribosomal protein S5 domain 2-like"/>
    <property type="match status" value="1"/>
</dbReference>
<evidence type="ECO:0000256" key="6">
    <source>
        <dbReference type="PROSITE-ProRule" id="PRU00268"/>
    </source>
</evidence>
<organism evidence="9">
    <name type="scientific">candidate division WOR-3 bacterium</name>
    <dbReference type="NCBI Taxonomy" id="2052148"/>
    <lineage>
        <taxon>Bacteria</taxon>
        <taxon>Bacteria division WOR-3</taxon>
    </lineage>
</organism>
<dbReference type="GO" id="GO:0005840">
    <property type="term" value="C:ribosome"/>
    <property type="evidence" value="ECO:0007669"/>
    <property type="project" value="UniProtKB-KW"/>
</dbReference>
<evidence type="ECO:0000256" key="2">
    <source>
        <dbReference type="ARBA" id="ARBA00022980"/>
    </source>
</evidence>
<accession>A0A7C1WMH5</accession>
<dbReference type="InterPro" id="IPR000851">
    <property type="entry name" value="Ribosomal_uS5"/>
</dbReference>
<dbReference type="InterPro" id="IPR005324">
    <property type="entry name" value="Ribosomal_uS5_C"/>
</dbReference>
<evidence type="ECO:0000256" key="1">
    <source>
        <dbReference type="ARBA" id="ARBA00008945"/>
    </source>
</evidence>
<dbReference type="GO" id="GO:0006412">
    <property type="term" value="P:translation"/>
    <property type="evidence" value="ECO:0007669"/>
    <property type="project" value="InterPro"/>
</dbReference>
<dbReference type="EMBL" id="DSKA01000241">
    <property type="protein sequence ID" value="HEE18565.1"/>
    <property type="molecule type" value="Genomic_DNA"/>
</dbReference>
<keyword evidence="2 6" id="KW-0689">Ribosomal protein</keyword>
<evidence type="ECO:0000256" key="5">
    <source>
        <dbReference type="ARBA" id="ARBA00035519"/>
    </source>
</evidence>
<dbReference type="SUPFAM" id="SSF54768">
    <property type="entry name" value="dsRNA-binding domain-like"/>
    <property type="match status" value="1"/>
</dbReference>
<dbReference type="AlphaFoldDB" id="A0A7C1WMH5"/>
<dbReference type="InterPro" id="IPR020568">
    <property type="entry name" value="Ribosomal_Su5_D2-typ_SF"/>
</dbReference>
<feature type="domain" description="S5 DRBM" evidence="8">
    <location>
        <begin position="1"/>
        <end position="50"/>
    </location>
</feature>
<dbReference type="PANTHER" id="PTHR48277:SF1">
    <property type="entry name" value="MITOCHONDRIAL RIBOSOMAL PROTEIN S5"/>
    <property type="match status" value="1"/>
</dbReference>
<dbReference type="GO" id="GO:0003723">
    <property type="term" value="F:RNA binding"/>
    <property type="evidence" value="ECO:0007669"/>
    <property type="project" value="InterPro"/>
</dbReference>
<dbReference type="FunFam" id="3.30.230.10:FF:000002">
    <property type="entry name" value="30S ribosomal protein S5"/>
    <property type="match status" value="1"/>
</dbReference>
<dbReference type="PROSITE" id="PS50881">
    <property type="entry name" value="S5_DSRBD"/>
    <property type="match status" value="1"/>
</dbReference>
<dbReference type="Pfam" id="PF00333">
    <property type="entry name" value="Ribosomal_S5"/>
    <property type="match status" value="1"/>
</dbReference>
<gene>
    <name evidence="9" type="ORF">ENP62_03325</name>
</gene>
<dbReference type="Pfam" id="PF03719">
    <property type="entry name" value="Ribosomal_S5_C"/>
    <property type="match status" value="1"/>
</dbReference>
<evidence type="ECO:0000313" key="9">
    <source>
        <dbReference type="EMBL" id="HEE18565.1"/>
    </source>
</evidence>
<dbReference type="PANTHER" id="PTHR48277">
    <property type="entry name" value="MITOCHONDRIAL RIBOSOMAL PROTEIN S5"/>
    <property type="match status" value="1"/>
</dbReference>
<evidence type="ECO:0000256" key="7">
    <source>
        <dbReference type="RuleBase" id="RU003823"/>
    </source>
</evidence>
<reference evidence="9" key="1">
    <citation type="journal article" date="2020" name="mSystems">
        <title>Genome- and Community-Level Interaction Insights into Carbon Utilization and Element Cycling Functions of Hydrothermarchaeota in Hydrothermal Sediment.</title>
        <authorList>
            <person name="Zhou Z."/>
            <person name="Liu Y."/>
            <person name="Xu W."/>
            <person name="Pan J."/>
            <person name="Luo Z.H."/>
            <person name="Li M."/>
        </authorList>
    </citation>
    <scope>NUCLEOTIDE SEQUENCE [LARGE SCALE GENOMIC DNA]</scope>
    <source>
        <strain evidence="9">SpSt-236</strain>
    </source>
</reference>
<dbReference type="GO" id="GO:0005737">
    <property type="term" value="C:cytoplasm"/>
    <property type="evidence" value="ECO:0007669"/>
    <property type="project" value="UniProtKB-ARBA"/>
</dbReference>
<dbReference type="InterPro" id="IPR018192">
    <property type="entry name" value="Ribosomal_uS5_N_CS"/>
</dbReference>
<keyword evidence="3 6" id="KW-0687">Ribonucleoprotein</keyword>
<evidence type="ECO:0000259" key="8">
    <source>
        <dbReference type="PROSITE" id="PS50881"/>
    </source>
</evidence>
<evidence type="ECO:0000256" key="4">
    <source>
        <dbReference type="ARBA" id="ARBA00035255"/>
    </source>
</evidence>
<dbReference type="Gene3D" id="3.30.160.20">
    <property type="match status" value="1"/>
</dbReference>
<proteinExistence type="inferred from homology"/>
<comment type="similarity">
    <text evidence="1 7">Belongs to the universal ribosomal protein uS5 family.</text>
</comment>
<protein>
    <recommendedName>
        <fullName evidence="4">Small ribosomal subunit protein uS5</fullName>
    </recommendedName>
    <alternativeName>
        <fullName evidence="5">30S ribosomal protein S5</fullName>
    </alternativeName>
</protein>
<dbReference type="InterPro" id="IPR013810">
    <property type="entry name" value="Ribosomal_uS5_N"/>
</dbReference>
<dbReference type="GO" id="GO:0003735">
    <property type="term" value="F:structural constituent of ribosome"/>
    <property type="evidence" value="ECO:0007669"/>
    <property type="project" value="UniProtKB-UniRule"/>
</dbReference>
<evidence type="ECO:0000256" key="3">
    <source>
        <dbReference type="ARBA" id="ARBA00023274"/>
    </source>
</evidence>
<dbReference type="GO" id="GO:1990904">
    <property type="term" value="C:ribonucleoprotein complex"/>
    <property type="evidence" value="ECO:0007669"/>
    <property type="project" value="UniProtKB-UniRule"/>
</dbReference>
<name>A0A7C1WMH5_UNCW3</name>
<sequence length="154" mass="16360">MKGGKRMRISATVVVGDGKGQVGVGHGKAVEVAAAVRKAAMQAQKQMVKIAFRGHTIPHETWGKFGASKVLVKPAAPGTGLIACPQVRAVLEAAGLSDALSKAFGSRNHYNTAKATILALQKLRTIDMTAQARNKPIRHFVERRQNEKVESPAG</sequence>